<dbReference type="Pfam" id="PF00445">
    <property type="entry name" value="Ribonuclease_T2"/>
    <property type="match status" value="1"/>
</dbReference>
<dbReference type="GO" id="GO:0033897">
    <property type="term" value="F:ribonuclease T2 activity"/>
    <property type="evidence" value="ECO:0007669"/>
    <property type="project" value="InterPro"/>
</dbReference>
<dbReference type="PANTHER" id="PTHR11240:SF22">
    <property type="entry name" value="RIBONUCLEASE T2"/>
    <property type="match status" value="1"/>
</dbReference>
<dbReference type="PROSITE" id="PS00530">
    <property type="entry name" value="RNASE_T2_1"/>
    <property type="match status" value="1"/>
</dbReference>
<sequence length="169" mass="19868">MPMALLMILRLLPLLLITAIVKPMRSSVVYDDNFDYFKLCLIYPTSVCFAYDDDLKFDNKKVHENICKIPDDAAPWTIHGLWPNRNSGSFPEYCSVEKNKFDLSKLKPIEKKLEKNWPNLFVKRSVSSLWKHEWEKHGVCAGTVEEVNDEVKYFNKTLSLHEKFDIFEY</sequence>
<protein>
    <submittedName>
        <fullName evidence="5">Ribonuclease T(2)</fullName>
    </submittedName>
</protein>
<dbReference type="InterPro" id="IPR036430">
    <property type="entry name" value="RNase_T2-like_sf"/>
</dbReference>
<feature type="signal peptide" evidence="3">
    <location>
        <begin position="1"/>
        <end position="26"/>
    </location>
</feature>
<dbReference type="GO" id="GO:0006401">
    <property type="term" value="P:RNA catabolic process"/>
    <property type="evidence" value="ECO:0007669"/>
    <property type="project" value="TreeGrafter"/>
</dbReference>
<accession>A0A915Q6N3</accession>
<dbReference type="InterPro" id="IPR033130">
    <property type="entry name" value="RNase_T2_His_AS_2"/>
</dbReference>
<dbReference type="InterPro" id="IPR001568">
    <property type="entry name" value="RNase_T2-like"/>
</dbReference>
<dbReference type="InterPro" id="IPR018188">
    <property type="entry name" value="RNase_T2_His_AS_1"/>
</dbReference>
<reference evidence="5" key="1">
    <citation type="submission" date="2022-11" db="UniProtKB">
        <authorList>
            <consortium name="WormBaseParasite"/>
        </authorList>
    </citation>
    <scope>IDENTIFICATION</scope>
</reference>
<dbReference type="AlphaFoldDB" id="A0A915Q6N3"/>
<dbReference type="Gene3D" id="3.90.730.10">
    <property type="entry name" value="Ribonuclease T2-like"/>
    <property type="match status" value="1"/>
</dbReference>
<dbReference type="PROSITE" id="PS00531">
    <property type="entry name" value="RNASE_T2_2"/>
    <property type="match status" value="1"/>
</dbReference>
<comment type="similarity">
    <text evidence="1 2">Belongs to the RNase T2 family.</text>
</comment>
<evidence type="ECO:0000256" key="3">
    <source>
        <dbReference type="SAM" id="SignalP"/>
    </source>
</evidence>
<dbReference type="WBParaSite" id="sdigi.contig717.g9577.t1">
    <property type="protein sequence ID" value="sdigi.contig717.g9577.t1"/>
    <property type="gene ID" value="sdigi.contig717.g9577"/>
</dbReference>
<dbReference type="PANTHER" id="PTHR11240">
    <property type="entry name" value="RIBONUCLEASE T2"/>
    <property type="match status" value="1"/>
</dbReference>
<evidence type="ECO:0000313" key="4">
    <source>
        <dbReference type="Proteomes" id="UP000887581"/>
    </source>
</evidence>
<evidence type="ECO:0000256" key="1">
    <source>
        <dbReference type="ARBA" id="ARBA00007469"/>
    </source>
</evidence>
<evidence type="ECO:0000313" key="5">
    <source>
        <dbReference type="WBParaSite" id="sdigi.contig717.g9577.t1"/>
    </source>
</evidence>
<keyword evidence="4" id="KW-1185">Reference proteome</keyword>
<feature type="chain" id="PRO_5037954737" evidence="3">
    <location>
        <begin position="27"/>
        <end position="169"/>
    </location>
</feature>
<dbReference type="GO" id="GO:0005576">
    <property type="term" value="C:extracellular region"/>
    <property type="evidence" value="ECO:0007669"/>
    <property type="project" value="TreeGrafter"/>
</dbReference>
<keyword evidence="3" id="KW-0732">Signal</keyword>
<dbReference type="Proteomes" id="UP000887581">
    <property type="component" value="Unplaced"/>
</dbReference>
<name>A0A915Q6N3_9BILA</name>
<proteinExistence type="inferred from homology"/>
<organism evidence="4 5">
    <name type="scientific">Setaria digitata</name>
    <dbReference type="NCBI Taxonomy" id="48799"/>
    <lineage>
        <taxon>Eukaryota</taxon>
        <taxon>Metazoa</taxon>
        <taxon>Ecdysozoa</taxon>
        <taxon>Nematoda</taxon>
        <taxon>Chromadorea</taxon>
        <taxon>Rhabditida</taxon>
        <taxon>Spirurina</taxon>
        <taxon>Spiruromorpha</taxon>
        <taxon>Filarioidea</taxon>
        <taxon>Setariidae</taxon>
        <taxon>Setaria</taxon>
    </lineage>
</organism>
<evidence type="ECO:0000256" key="2">
    <source>
        <dbReference type="RuleBase" id="RU004328"/>
    </source>
</evidence>
<dbReference type="SUPFAM" id="SSF55895">
    <property type="entry name" value="Ribonuclease Rh-like"/>
    <property type="match status" value="1"/>
</dbReference>
<dbReference type="GO" id="GO:0003723">
    <property type="term" value="F:RNA binding"/>
    <property type="evidence" value="ECO:0007669"/>
    <property type="project" value="InterPro"/>
</dbReference>